<dbReference type="PANTHER" id="PTHR41390">
    <property type="entry name" value="CHROMOSOME 7, WHOLE GENOME SHOTGUN SEQUENCE"/>
    <property type="match status" value="1"/>
</dbReference>
<dbReference type="HOGENOM" id="CLU_083703_0_0_1"/>
<accession>A0A0C9Z0X1</accession>
<dbReference type="PANTHER" id="PTHR41390:SF1">
    <property type="entry name" value="NADH-UBIQUINONE OXIDOREDUCTASE 213 KDA SUBUNIT"/>
    <property type="match status" value="1"/>
</dbReference>
<dbReference type="Proteomes" id="UP000054018">
    <property type="component" value="Unassembled WGS sequence"/>
</dbReference>
<dbReference type="AlphaFoldDB" id="A0A0C9Z0X1"/>
<reference evidence="2" key="2">
    <citation type="submission" date="2015-01" db="EMBL/GenBank/DDBJ databases">
        <title>Evolutionary Origins and Diversification of the Mycorrhizal Mutualists.</title>
        <authorList>
            <consortium name="DOE Joint Genome Institute"/>
            <consortium name="Mycorrhizal Genomics Consortium"/>
            <person name="Kohler A."/>
            <person name="Kuo A."/>
            <person name="Nagy L.G."/>
            <person name="Floudas D."/>
            <person name="Copeland A."/>
            <person name="Barry K.W."/>
            <person name="Cichocki N."/>
            <person name="Veneault-Fourrey C."/>
            <person name="LaButti K."/>
            <person name="Lindquist E.A."/>
            <person name="Lipzen A."/>
            <person name="Lundell T."/>
            <person name="Morin E."/>
            <person name="Murat C."/>
            <person name="Riley R."/>
            <person name="Ohm R."/>
            <person name="Sun H."/>
            <person name="Tunlid A."/>
            <person name="Henrissat B."/>
            <person name="Grigoriev I.V."/>
            <person name="Hibbett D.S."/>
            <person name="Martin F."/>
        </authorList>
    </citation>
    <scope>NUCLEOTIDE SEQUENCE [LARGE SCALE GENOMIC DNA]</scope>
    <source>
        <strain evidence="2">441</strain>
    </source>
</reference>
<keyword evidence="2" id="KW-1185">Reference proteome</keyword>
<evidence type="ECO:0000313" key="1">
    <source>
        <dbReference type="EMBL" id="KIK31145.1"/>
    </source>
</evidence>
<dbReference type="EMBL" id="KN833685">
    <property type="protein sequence ID" value="KIK31145.1"/>
    <property type="molecule type" value="Genomic_DNA"/>
</dbReference>
<dbReference type="STRING" id="765257.A0A0C9Z0X1"/>
<name>A0A0C9Z0X1_9AGAM</name>
<organism evidence="1 2">
    <name type="scientific">Pisolithus microcarpus 441</name>
    <dbReference type="NCBI Taxonomy" id="765257"/>
    <lineage>
        <taxon>Eukaryota</taxon>
        <taxon>Fungi</taxon>
        <taxon>Dikarya</taxon>
        <taxon>Basidiomycota</taxon>
        <taxon>Agaricomycotina</taxon>
        <taxon>Agaricomycetes</taxon>
        <taxon>Agaricomycetidae</taxon>
        <taxon>Boletales</taxon>
        <taxon>Sclerodermatineae</taxon>
        <taxon>Pisolithaceae</taxon>
        <taxon>Pisolithus</taxon>
    </lineage>
</organism>
<gene>
    <name evidence="1" type="ORF">PISMIDRAFT_133564</name>
</gene>
<protein>
    <submittedName>
        <fullName evidence="1">Uncharacterized protein</fullName>
    </submittedName>
</protein>
<proteinExistence type="predicted"/>
<dbReference type="OrthoDB" id="3366659at2759"/>
<reference evidence="1 2" key="1">
    <citation type="submission" date="2014-04" db="EMBL/GenBank/DDBJ databases">
        <authorList>
            <consortium name="DOE Joint Genome Institute"/>
            <person name="Kuo A."/>
            <person name="Kohler A."/>
            <person name="Costa M.D."/>
            <person name="Nagy L.G."/>
            <person name="Floudas D."/>
            <person name="Copeland A."/>
            <person name="Barry K.W."/>
            <person name="Cichocki N."/>
            <person name="Veneault-Fourrey C."/>
            <person name="LaButti K."/>
            <person name="Lindquist E.A."/>
            <person name="Lipzen A."/>
            <person name="Lundell T."/>
            <person name="Morin E."/>
            <person name="Murat C."/>
            <person name="Sun H."/>
            <person name="Tunlid A."/>
            <person name="Henrissat B."/>
            <person name="Grigoriev I.V."/>
            <person name="Hibbett D.S."/>
            <person name="Martin F."/>
            <person name="Nordberg H.P."/>
            <person name="Cantor M.N."/>
            <person name="Hua S.X."/>
        </authorList>
    </citation>
    <scope>NUCLEOTIDE SEQUENCE [LARGE SCALE GENOMIC DNA]</scope>
    <source>
        <strain evidence="1 2">441</strain>
    </source>
</reference>
<evidence type="ECO:0000313" key="2">
    <source>
        <dbReference type="Proteomes" id="UP000054018"/>
    </source>
</evidence>
<sequence>MDPSAPQTVGKGVAATSAICGITAGLYGTLGGHPPARLALFSAVNGGLAAATFFSIREYIVVPVLTLTQDHYTRRKESKSAVDRTEPTLSWIHIRTSHLLDSAVSGGITGGILSTWKRGKVGLVPGLGTGALLCTLLQWGVNELHIFRIRHVYRTTTMSLPAVGDESDTMKGHDANDRLVSPSVQMASYQHQGGESWGDRILSAFGRRISDDDYLKRLKTERETYLRRMEELERDLHEKPR</sequence>